<proteinExistence type="predicted"/>
<sequence>MKLLVTGVEGYIGCLLAPLLQARGHDIVGFDTGYYRDGWLFSDRTLVPHFPRTVNGDIRQLPPELLQGVDAVVHLAELSNDPLGENVPELTFEINHRASVRLAELARAAGVKRFVYTSSCSVYGVADGAEPMTERSPVNPQTAYARCKTLVERDVAALATPAFSPTFLRNATAYGASPRMRFDIVLNNLCGIAATTGKIAMTSDGTPWRPLVHVLDICEAIACALEAPQDAVHGEVFNVGHDADNYQVREIAEIVAGVYPGCELTFGPSGGDNRSYRVDFAKIHRQLPGFRCTWDARKGARQLHDVFTRIGLDAAGFAANPFTRLKQLKYLSASEQIDDRFYWRY</sequence>
<dbReference type="Proteomes" id="UP000469385">
    <property type="component" value="Unassembled WGS sequence"/>
</dbReference>
<dbReference type="PANTHER" id="PTHR43245:SF23">
    <property type="entry name" value="NAD(P)-BINDING DOMAIN-CONTAINING PROTEIN"/>
    <property type="match status" value="1"/>
</dbReference>
<organism evidence="2 3">
    <name type="scientific">Ramlibacter pinisoli</name>
    <dbReference type="NCBI Taxonomy" id="2682844"/>
    <lineage>
        <taxon>Bacteria</taxon>
        <taxon>Pseudomonadati</taxon>
        <taxon>Pseudomonadota</taxon>
        <taxon>Betaproteobacteria</taxon>
        <taxon>Burkholderiales</taxon>
        <taxon>Comamonadaceae</taxon>
        <taxon>Ramlibacter</taxon>
    </lineage>
</organism>
<dbReference type="EMBL" id="WSEL01000009">
    <property type="protein sequence ID" value="MVQ31192.1"/>
    <property type="molecule type" value="Genomic_DNA"/>
</dbReference>
<name>A0A6N8IX12_9BURK</name>
<feature type="domain" description="NAD-dependent epimerase/dehydratase" evidence="1">
    <location>
        <begin position="4"/>
        <end position="240"/>
    </location>
</feature>
<reference evidence="2 3" key="1">
    <citation type="submission" date="2019-12" db="EMBL/GenBank/DDBJ databases">
        <authorList>
            <person name="Huq M.A."/>
        </authorList>
    </citation>
    <scope>NUCLEOTIDE SEQUENCE [LARGE SCALE GENOMIC DNA]</scope>
    <source>
        <strain evidence="2 3">MAH-25</strain>
    </source>
</reference>
<comment type="caution">
    <text evidence="2">The sequence shown here is derived from an EMBL/GenBank/DDBJ whole genome shotgun (WGS) entry which is preliminary data.</text>
</comment>
<accession>A0A6N8IX12</accession>
<evidence type="ECO:0000313" key="2">
    <source>
        <dbReference type="EMBL" id="MVQ31192.1"/>
    </source>
</evidence>
<dbReference type="RefSeq" id="WP_157399271.1">
    <property type="nucleotide sequence ID" value="NZ_WSEL01000009.1"/>
</dbReference>
<dbReference type="AlphaFoldDB" id="A0A6N8IX12"/>
<protein>
    <submittedName>
        <fullName evidence="2">NAD-dependent epimerase/dehydratase family protein</fullName>
    </submittedName>
</protein>
<keyword evidence="3" id="KW-1185">Reference proteome</keyword>
<gene>
    <name evidence="2" type="ORF">GON04_17165</name>
</gene>
<evidence type="ECO:0000259" key="1">
    <source>
        <dbReference type="Pfam" id="PF01370"/>
    </source>
</evidence>
<dbReference type="SUPFAM" id="SSF51735">
    <property type="entry name" value="NAD(P)-binding Rossmann-fold domains"/>
    <property type="match status" value="1"/>
</dbReference>
<dbReference type="CDD" id="cd08946">
    <property type="entry name" value="SDR_e"/>
    <property type="match status" value="1"/>
</dbReference>
<dbReference type="InterPro" id="IPR050177">
    <property type="entry name" value="Lipid_A_modif_metabolic_enz"/>
</dbReference>
<dbReference type="InterPro" id="IPR036291">
    <property type="entry name" value="NAD(P)-bd_dom_sf"/>
</dbReference>
<evidence type="ECO:0000313" key="3">
    <source>
        <dbReference type="Proteomes" id="UP000469385"/>
    </source>
</evidence>
<dbReference type="Pfam" id="PF01370">
    <property type="entry name" value="Epimerase"/>
    <property type="match status" value="1"/>
</dbReference>
<dbReference type="Gene3D" id="3.40.50.720">
    <property type="entry name" value="NAD(P)-binding Rossmann-like Domain"/>
    <property type="match status" value="1"/>
</dbReference>
<dbReference type="PANTHER" id="PTHR43245">
    <property type="entry name" value="BIFUNCTIONAL POLYMYXIN RESISTANCE PROTEIN ARNA"/>
    <property type="match status" value="1"/>
</dbReference>
<dbReference type="InterPro" id="IPR001509">
    <property type="entry name" value="Epimerase_deHydtase"/>
</dbReference>